<protein>
    <submittedName>
        <fullName evidence="2">Uncharacterized protein</fullName>
    </submittedName>
</protein>
<organism evidence="2 3">
    <name type="scientific">Colletotrichum kahawae</name>
    <name type="common">Coffee berry disease fungus</name>
    <dbReference type="NCBI Taxonomy" id="34407"/>
    <lineage>
        <taxon>Eukaryota</taxon>
        <taxon>Fungi</taxon>
        <taxon>Dikarya</taxon>
        <taxon>Ascomycota</taxon>
        <taxon>Pezizomycotina</taxon>
        <taxon>Sordariomycetes</taxon>
        <taxon>Hypocreomycetidae</taxon>
        <taxon>Glomerellales</taxon>
        <taxon>Glomerellaceae</taxon>
        <taxon>Colletotrichum</taxon>
        <taxon>Colletotrichum gloeosporioides species complex</taxon>
    </lineage>
</organism>
<evidence type="ECO:0000313" key="3">
    <source>
        <dbReference type="Proteomes" id="UP001281614"/>
    </source>
</evidence>
<evidence type="ECO:0000313" key="2">
    <source>
        <dbReference type="EMBL" id="KAK2779739.1"/>
    </source>
</evidence>
<reference evidence="2" key="1">
    <citation type="submission" date="2023-02" db="EMBL/GenBank/DDBJ databases">
        <title>Colletotrichum kahawae CIFC_Que2 genome sequencing and assembly.</title>
        <authorList>
            <person name="Baroncelli R."/>
        </authorList>
    </citation>
    <scope>NUCLEOTIDE SEQUENCE</scope>
    <source>
        <strain evidence="2">CIFC_Que2</strain>
    </source>
</reference>
<feature type="region of interest" description="Disordered" evidence="1">
    <location>
        <begin position="1"/>
        <end position="44"/>
    </location>
</feature>
<dbReference type="Proteomes" id="UP001281614">
    <property type="component" value="Unassembled WGS sequence"/>
</dbReference>
<keyword evidence="3" id="KW-1185">Reference proteome</keyword>
<evidence type="ECO:0000256" key="1">
    <source>
        <dbReference type="SAM" id="MobiDB-lite"/>
    </source>
</evidence>
<proteinExistence type="predicted"/>
<feature type="compositionally biased region" description="Low complexity" evidence="1">
    <location>
        <begin position="31"/>
        <end position="41"/>
    </location>
</feature>
<dbReference type="EMBL" id="VYYT01000002">
    <property type="protein sequence ID" value="KAK2779739.1"/>
    <property type="molecule type" value="Genomic_DNA"/>
</dbReference>
<dbReference type="AlphaFoldDB" id="A0AAD9YTZ9"/>
<gene>
    <name evidence="2" type="ORF">CKAH01_03087</name>
</gene>
<feature type="compositionally biased region" description="Basic and acidic residues" evidence="1">
    <location>
        <begin position="91"/>
        <end position="102"/>
    </location>
</feature>
<comment type="caution">
    <text evidence="2">The sequence shown here is derived from an EMBL/GenBank/DDBJ whole genome shotgun (WGS) entry which is preliminary data.</text>
</comment>
<name>A0AAD9YTZ9_COLKA</name>
<accession>A0AAD9YTZ9</accession>
<sequence>MGVVWEKMGEKREEEVRLESEQRQEQEQEQEQWSSPSPQQQMGLLRRCKCKAEHRQRWQQVIAQKHGVGEQDPGPCLGSTGRISSGRRARARGEGEGEARARAVRDTPFPSAVSNQAIEQGVVLDQ</sequence>
<feature type="region of interest" description="Disordered" evidence="1">
    <location>
        <begin position="65"/>
        <end position="102"/>
    </location>
</feature>
<feature type="compositionally biased region" description="Basic and acidic residues" evidence="1">
    <location>
        <begin position="7"/>
        <end position="26"/>
    </location>
</feature>